<evidence type="ECO:0000256" key="1">
    <source>
        <dbReference type="SAM" id="Coils"/>
    </source>
</evidence>
<accession>A0A9D4FGB2</accession>
<name>A0A9D4FGB2_DREPO</name>
<dbReference type="Pfam" id="PF25825">
    <property type="entry name" value="SAPC2_N"/>
    <property type="match status" value="1"/>
</dbReference>
<gene>
    <name evidence="4" type="ORF">DPMN_152149</name>
</gene>
<feature type="region of interest" description="Disordered" evidence="2">
    <location>
        <begin position="90"/>
        <end position="159"/>
    </location>
</feature>
<reference evidence="4" key="1">
    <citation type="journal article" date="2019" name="bioRxiv">
        <title>The Genome of the Zebra Mussel, Dreissena polymorpha: A Resource for Invasive Species Research.</title>
        <authorList>
            <person name="McCartney M.A."/>
            <person name="Auch B."/>
            <person name="Kono T."/>
            <person name="Mallez S."/>
            <person name="Zhang Y."/>
            <person name="Obille A."/>
            <person name="Becker A."/>
            <person name="Abrahante J.E."/>
            <person name="Garbe J."/>
            <person name="Badalamenti J.P."/>
            <person name="Herman A."/>
            <person name="Mangelson H."/>
            <person name="Liachko I."/>
            <person name="Sullivan S."/>
            <person name="Sone E.D."/>
            <person name="Koren S."/>
            <person name="Silverstein K.A.T."/>
            <person name="Beckman K.B."/>
            <person name="Gohl D.M."/>
        </authorList>
    </citation>
    <scope>NUCLEOTIDE SEQUENCE</scope>
    <source>
        <strain evidence="4">Duluth1</strain>
        <tissue evidence="4">Whole animal</tissue>
    </source>
</reference>
<feature type="compositionally biased region" description="Polar residues" evidence="2">
    <location>
        <begin position="121"/>
        <end position="145"/>
    </location>
</feature>
<comment type="caution">
    <text evidence="4">The sequence shown here is derived from an EMBL/GenBank/DDBJ whole genome shotgun (WGS) entry which is preliminary data.</text>
</comment>
<feature type="compositionally biased region" description="Basic and acidic residues" evidence="2">
    <location>
        <begin position="254"/>
        <end position="269"/>
    </location>
</feature>
<dbReference type="InterPro" id="IPR026828">
    <property type="entry name" value="SAPC2_1/2"/>
</dbReference>
<sequence>MSNKQMNGNSNVVDGLPKQFVTSLRVLFDILDEDQTGFVRLRDIETRWHEEGVKGLPGGVIDALRKVAPRNGKLTFENFVTGLKQSLLKNSQASSSTSCQSEKVAQNRSSNANGKEKPGSVVSNGTGQVASGRSASLSTDQSSKRQSSKRPEKTDYPQFSHNYANMVNYVNIEGPVITNIPTTAPEKSQIHVVQRSKPMLATNTQPAVTTNTAMVRPNNMLQSQNTELRNHIYTREQMQHSTLKPHSKPPDYQYTHETDRGAHHDKRHSDDISHYLKNDQMKPALRPKSALGYEHSQQRPKEVHFHTKSTDVTVPPGRPERPPPYLGPKDREDTPPALPPKNMQARIMRELKTWQREHKLGTDGTTAPVMHSSHSDSNMPRMNRSPGHNIYVNLSDLQRLDPSTQSVQASREGDGGRRLRRQNSRRHTLSSGIDYNVVCNSCRHTLSSGIDYNVIRRMKQLEQERDVLLQGLEVVERARDWYLKQVALVTERQNHAEKTSCSDASLQNHQERMDFVRSRINDVNLNLKSLMETTESGFPAHMNLAIRSSVISEDISTRWLKDQNKQLTKEVGEKSELITQLEKEKATLIRDLFEARVKHKTNYDDTTFM</sequence>
<feature type="domain" description="Suppressor APC" evidence="3">
    <location>
        <begin position="15"/>
        <end position="92"/>
    </location>
</feature>
<feature type="compositionally biased region" description="Low complexity" evidence="2">
    <location>
        <begin position="91"/>
        <end position="101"/>
    </location>
</feature>
<dbReference type="InterPro" id="IPR011992">
    <property type="entry name" value="EF-hand-dom_pair"/>
</dbReference>
<feature type="region of interest" description="Disordered" evidence="2">
    <location>
        <begin position="399"/>
        <end position="427"/>
    </location>
</feature>
<evidence type="ECO:0000313" key="4">
    <source>
        <dbReference type="EMBL" id="KAH3798549.1"/>
    </source>
</evidence>
<feature type="region of interest" description="Disordered" evidence="2">
    <location>
        <begin position="292"/>
        <end position="341"/>
    </location>
</feature>
<dbReference type="InterPro" id="IPR057953">
    <property type="entry name" value="SAPC2_N"/>
</dbReference>
<keyword evidence="5" id="KW-1185">Reference proteome</keyword>
<dbReference type="PANTHER" id="PTHR14907">
    <property type="entry name" value="FI14130P"/>
    <property type="match status" value="1"/>
</dbReference>
<dbReference type="Pfam" id="PF11414">
    <property type="entry name" value="Suppressor_APC"/>
    <property type="match status" value="1"/>
</dbReference>
<keyword evidence="1" id="KW-0175">Coiled coil</keyword>
<dbReference type="EMBL" id="JAIWYP010000007">
    <property type="protein sequence ID" value="KAH3798549.1"/>
    <property type="molecule type" value="Genomic_DNA"/>
</dbReference>
<proteinExistence type="predicted"/>
<feature type="coiled-coil region" evidence="1">
    <location>
        <begin position="564"/>
        <end position="598"/>
    </location>
</feature>
<evidence type="ECO:0000259" key="3">
    <source>
        <dbReference type="Pfam" id="PF25825"/>
    </source>
</evidence>
<feature type="region of interest" description="Disordered" evidence="2">
    <location>
        <begin position="362"/>
        <end position="382"/>
    </location>
</feature>
<evidence type="ECO:0000313" key="5">
    <source>
        <dbReference type="Proteomes" id="UP000828390"/>
    </source>
</evidence>
<protein>
    <recommendedName>
        <fullName evidence="3">Suppressor APC domain-containing protein</fullName>
    </recommendedName>
</protein>
<feature type="compositionally biased region" description="Basic and acidic residues" evidence="2">
    <location>
        <begin position="296"/>
        <end position="309"/>
    </location>
</feature>
<feature type="region of interest" description="Disordered" evidence="2">
    <location>
        <begin position="238"/>
        <end position="269"/>
    </location>
</feature>
<dbReference type="Proteomes" id="UP000828390">
    <property type="component" value="Unassembled WGS sequence"/>
</dbReference>
<organism evidence="4 5">
    <name type="scientific">Dreissena polymorpha</name>
    <name type="common">Zebra mussel</name>
    <name type="synonym">Mytilus polymorpha</name>
    <dbReference type="NCBI Taxonomy" id="45954"/>
    <lineage>
        <taxon>Eukaryota</taxon>
        <taxon>Metazoa</taxon>
        <taxon>Spiralia</taxon>
        <taxon>Lophotrochozoa</taxon>
        <taxon>Mollusca</taxon>
        <taxon>Bivalvia</taxon>
        <taxon>Autobranchia</taxon>
        <taxon>Heteroconchia</taxon>
        <taxon>Euheterodonta</taxon>
        <taxon>Imparidentia</taxon>
        <taxon>Neoheterodontei</taxon>
        <taxon>Myida</taxon>
        <taxon>Dreissenoidea</taxon>
        <taxon>Dreissenidae</taxon>
        <taxon>Dreissena</taxon>
    </lineage>
</organism>
<dbReference type="PANTHER" id="PTHR14907:SF2">
    <property type="entry name" value="SUPPRESSOR APC DOMAIN-CONTAINING PROTEIN 2"/>
    <property type="match status" value="1"/>
</dbReference>
<feature type="compositionally biased region" description="Basic residues" evidence="2">
    <location>
        <begin position="418"/>
        <end position="427"/>
    </location>
</feature>
<dbReference type="Gene3D" id="1.10.287.450">
    <property type="entry name" value="Helix hairpin bin"/>
    <property type="match status" value="1"/>
</dbReference>
<dbReference type="SUPFAM" id="SSF47473">
    <property type="entry name" value="EF-hand"/>
    <property type="match status" value="1"/>
</dbReference>
<feature type="compositionally biased region" description="Polar residues" evidence="2">
    <location>
        <begin position="103"/>
        <end position="113"/>
    </location>
</feature>
<reference evidence="4" key="2">
    <citation type="submission" date="2020-11" db="EMBL/GenBank/DDBJ databases">
        <authorList>
            <person name="McCartney M.A."/>
            <person name="Auch B."/>
            <person name="Kono T."/>
            <person name="Mallez S."/>
            <person name="Becker A."/>
            <person name="Gohl D.M."/>
            <person name="Silverstein K.A.T."/>
            <person name="Koren S."/>
            <person name="Bechman K.B."/>
            <person name="Herman A."/>
            <person name="Abrahante J.E."/>
            <person name="Garbe J."/>
        </authorList>
    </citation>
    <scope>NUCLEOTIDE SEQUENCE</scope>
    <source>
        <strain evidence="4">Duluth1</strain>
        <tissue evidence="4">Whole animal</tissue>
    </source>
</reference>
<evidence type="ECO:0000256" key="2">
    <source>
        <dbReference type="SAM" id="MobiDB-lite"/>
    </source>
</evidence>
<dbReference type="AlphaFoldDB" id="A0A9D4FGB2"/>